<evidence type="ECO:0000256" key="3">
    <source>
        <dbReference type="ARBA" id="ARBA00022448"/>
    </source>
</evidence>
<dbReference type="PANTHER" id="PTHR43649">
    <property type="entry name" value="ARABINOSE-BINDING PROTEIN-RELATED"/>
    <property type="match status" value="1"/>
</dbReference>
<comment type="similarity">
    <text evidence="2">Belongs to the bacterial solute-binding protein 1 family.</text>
</comment>
<gene>
    <name evidence="6" type="ORF">Aca07nite_84100</name>
</gene>
<evidence type="ECO:0000256" key="5">
    <source>
        <dbReference type="SAM" id="SignalP"/>
    </source>
</evidence>
<evidence type="ECO:0000256" key="4">
    <source>
        <dbReference type="ARBA" id="ARBA00022729"/>
    </source>
</evidence>
<name>A0ABQ3WYC1_9ACTN</name>
<comment type="subcellular location">
    <subcellularLocation>
        <location evidence="1">Cell envelope</location>
    </subcellularLocation>
</comment>
<feature type="signal peptide" evidence="5">
    <location>
        <begin position="1"/>
        <end position="19"/>
    </location>
</feature>
<dbReference type="PANTHER" id="PTHR43649:SF31">
    <property type="entry name" value="SN-GLYCEROL-3-PHOSPHATE-BINDING PERIPLASMIC PROTEIN UGPB"/>
    <property type="match status" value="1"/>
</dbReference>
<keyword evidence="3" id="KW-0813">Transport</keyword>
<keyword evidence="4 5" id="KW-0732">Signal</keyword>
<dbReference type="PROSITE" id="PS51257">
    <property type="entry name" value="PROKAR_LIPOPROTEIN"/>
    <property type="match status" value="1"/>
</dbReference>
<dbReference type="SUPFAM" id="SSF53850">
    <property type="entry name" value="Periplasmic binding protein-like II"/>
    <property type="match status" value="1"/>
</dbReference>
<dbReference type="Gene3D" id="3.40.190.10">
    <property type="entry name" value="Periplasmic binding protein-like II"/>
    <property type="match status" value="1"/>
</dbReference>
<evidence type="ECO:0000256" key="2">
    <source>
        <dbReference type="ARBA" id="ARBA00008520"/>
    </source>
</evidence>
<dbReference type="RefSeq" id="WP_204301109.1">
    <property type="nucleotide sequence ID" value="NZ_BAAAGQ010000055.1"/>
</dbReference>
<organism evidence="6">
    <name type="scientific">Actinoplanes campanulatus</name>
    <dbReference type="NCBI Taxonomy" id="113559"/>
    <lineage>
        <taxon>Bacteria</taxon>
        <taxon>Bacillati</taxon>
        <taxon>Actinomycetota</taxon>
        <taxon>Actinomycetes</taxon>
        <taxon>Micromonosporales</taxon>
        <taxon>Micromonosporaceae</taxon>
        <taxon>Actinoplanes</taxon>
    </lineage>
</organism>
<comment type="caution">
    <text evidence="6">The sequence shown here is derived from an EMBL/GenBank/DDBJ whole genome shotgun (WGS) entry which is preliminary data.</text>
</comment>
<dbReference type="EMBL" id="BOMF01000171">
    <property type="protein sequence ID" value="GID51135.1"/>
    <property type="molecule type" value="Genomic_DNA"/>
</dbReference>
<dbReference type="InterPro" id="IPR050490">
    <property type="entry name" value="Bact_solute-bd_prot1"/>
</dbReference>
<feature type="chain" id="PRO_5046572867" evidence="5">
    <location>
        <begin position="20"/>
        <end position="429"/>
    </location>
</feature>
<accession>A0ABQ3WYC1</accession>
<evidence type="ECO:0000313" key="6">
    <source>
        <dbReference type="EMBL" id="GID51135.1"/>
    </source>
</evidence>
<dbReference type="InterPro" id="IPR006059">
    <property type="entry name" value="SBP"/>
</dbReference>
<evidence type="ECO:0000256" key="1">
    <source>
        <dbReference type="ARBA" id="ARBA00004196"/>
    </source>
</evidence>
<protein>
    <submittedName>
        <fullName evidence="6">Sugar ABC transporter substrate-binding protein</fullName>
    </submittedName>
</protein>
<dbReference type="Pfam" id="PF01547">
    <property type="entry name" value="SBP_bac_1"/>
    <property type="match status" value="1"/>
</dbReference>
<proteinExistence type="inferred from homology"/>
<sequence length="429" mass="45210">MKRSLAALTALLLALSASACGGDDAEESGPVTLTLAGWSLATTPEFKTLTDGFRAAHPDIAVELKEYDAANYDTQMIADLAAGKAPDIYVQKNLKNFYTYQNGKQLLDVSDVAGKLGSGVGGLSSYQVDGKTWAIPYRQDSWVLFYNKALFDKAGVKHPDGSWTWDDYGTVAKELTTKLKAAGDKALGTYQHTWQSTSQGFALGQTAGADLQSGDFGFLKPYYEKALALQAAGAQVSFGDATTNSLTYQAQFGKQSAAMMPMGTWYIATLLSQQAKGDADTFAWGIAPAPQATKSTTGTSATPVTFADPTGLGINPKISEGKIEAAKSFLAYAASADAAKALAGIGVTPADTATAADTIFTLKGAPTDDLSKFTFTTHDTKPENPVSKYTAPLQNVLKDLHTAVLSGSKPIDEAIAEAQDRAKNEVLSN</sequence>
<reference evidence="6" key="1">
    <citation type="submission" date="2021-01" db="EMBL/GenBank/DDBJ databases">
        <title>Whole genome shotgun sequence of Actinoplanes capillaceus NBRC 16408.</title>
        <authorList>
            <person name="Komaki H."/>
            <person name="Tamura T."/>
        </authorList>
    </citation>
    <scope>NUCLEOTIDE SEQUENCE [LARGE SCALE GENOMIC DNA]</scope>
    <source>
        <strain evidence="6">NBRC 16408</strain>
    </source>
</reference>